<accession>A0ACB8RY26</accession>
<protein>
    <submittedName>
        <fullName evidence="1">Uncharacterized protein</fullName>
    </submittedName>
</protein>
<evidence type="ECO:0000313" key="2">
    <source>
        <dbReference type="Proteomes" id="UP000814033"/>
    </source>
</evidence>
<dbReference type="EMBL" id="MU275886">
    <property type="protein sequence ID" value="KAI0048496.1"/>
    <property type="molecule type" value="Genomic_DNA"/>
</dbReference>
<dbReference type="Proteomes" id="UP000814033">
    <property type="component" value="Unassembled WGS sequence"/>
</dbReference>
<gene>
    <name evidence="1" type="ORF">FA95DRAFT_1605242</name>
</gene>
<sequence length="92" mass="9814">MGLTPVDGLHGAIDPTPVFHYTHRAGRITHGARNVDITEAETILNKKARCLRRAVVGTTDFDRGGHAAARDEPVDEPLVFSGDIGALCRAAP</sequence>
<comment type="caution">
    <text evidence="1">The sequence shown here is derived from an EMBL/GenBank/DDBJ whole genome shotgun (WGS) entry which is preliminary data.</text>
</comment>
<reference evidence="1" key="2">
    <citation type="journal article" date="2022" name="New Phytol.">
        <title>Evolutionary transition to the ectomycorrhizal habit in the genomes of a hyperdiverse lineage of mushroom-forming fungi.</title>
        <authorList>
            <person name="Looney B."/>
            <person name="Miyauchi S."/>
            <person name="Morin E."/>
            <person name="Drula E."/>
            <person name="Courty P.E."/>
            <person name="Kohler A."/>
            <person name="Kuo A."/>
            <person name="LaButti K."/>
            <person name="Pangilinan J."/>
            <person name="Lipzen A."/>
            <person name="Riley R."/>
            <person name="Andreopoulos W."/>
            <person name="He G."/>
            <person name="Johnson J."/>
            <person name="Nolan M."/>
            <person name="Tritt A."/>
            <person name="Barry K.W."/>
            <person name="Grigoriev I.V."/>
            <person name="Nagy L.G."/>
            <person name="Hibbett D."/>
            <person name="Henrissat B."/>
            <person name="Matheny P.B."/>
            <person name="Labbe J."/>
            <person name="Martin F.M."/>
        </authorList>
    </citation>
    <scope>NUCLEOTIDE SEQUENCE</scope>
    <source>
        <strain evidence="1">FP105234-sp</strain>
    </source>
</reference>
<reference evidence="1" key="1">
    <citation type="submission" date="2021-02" db="EMBL/GenBank/DDBJ databases">
        <authorList>
            <consortium name="DOE Joint Genome Institute"/>
            <person name="Ahrendt S."/>
            <person name="Looney B.P."/>
            <person name="Miyauchi S."/>
            <person name="Morin E."/>
            <person name="Drula E."/>
            <person name="Courty P.E."/>
            <person name="Chicoki N."/>
            <person name="Fauchery L."/>
            <person name="Kohler A."/>
            <person name="Kuo A."/>
            <person name="Labutti K."/>
            <person name="Pangilinan J."/>
            <person name="Lipzen A."/>
            <person name="Riley R."/>
            <person name="Andreopoulos W."/>
            <person name="He G."/>
            <person name="Johnson J."/>
            <person name="Barry K.W."/>
            <person name="Grigoriev I.V."/>
            <person name="Nagy L."/>
            <person name="Hibbett D."/>
            <person name="Henrissat B."/>
            <person name="Matheny P.B."/>
            <person name="Labbe J."/>
            <person name="Martin F."/>
        </authorList>
    </citation>
    <scope>NUCLEOTIDE SEQUENCE</scope>
    <source>
        <strain evidence="1">FP105234-sp</strain>
    </source>
</reference>
<keyword evidence="2" id="KW-1185">Reference proteome</keyword>
<evidence type="ECO:0000313" key="1">
    <source>
        <dbReference type="EMBL" id="KAI0048496.1"/>
    </source>
</evidence>
<proteinExistence type="predicted"/>
<organism evidence="1 2">
    <name type="scientific">Auriscalpium vulgare</name>
    <dbReference type="NCBI Taxonomy" id="40419"/>
    <lineage>
        <taxon>Eukaryota</taxon>
        <taxon>Fungi</taxon>
        <taxon>Dikarya</taxon>
        <taxon>Basidiomycota</taxon>
        <taxon>Agaricomycotina</taxon>
        <taxon>Agaricomycetes</taxon>
        <taxon>Russulales</taxon>
        <taxon>Auriscalpiaceae</taxon>
        <taxon>Auriscalpium</taxon>
    </lineage>
</organism>
<name>A0ACB8RY26_9AGAM</name>